<sequence length="117" mass="12610">MLLQQLTLIALQNLRIVDGSKNGQYFKLNKGTAKLSGTHYQYSSDPSPVGPNPITYQLWNKTSGNSFGTIKDTPNKNGTSSSVSGSYSGLGGGTKYYLQIFRVDDGRNIKGSGKISN</sequence>
<comment type="caution">
    <text evidence="2">The sequence shown here is derived from an EMBL/GenBank/DDBJ whole genome shotgun (WGS) entry which is preliminary data.</text>
</comment>
<name>A0AAJ1QJE4_9BACI</name>
<organism evidence="2 3">
    <name type="scientific">Peribacillus frigoritolerans</name>
    <dbReference type="NCBI Taxonomy" id="450367"/>
    <lineage>
        <taxon>Bacteria</taxon>
        <taxon>Bacillati</taxon>
        <taxon>Bacillota</taxon>
        <taxon>Bacilli</taxon>
        <taxon>Bacillales</taxon>
        <taxon>Bacillaceae</taxon>
        <taxon>Peribacillus</taxon>
    </lineage>
</organism>
<reference evidence="2" key="1">
    <citation type="submission" date="2023-06" db="EMBL/GenBank/DDBJ databases">
        <title>Comparative genomics of Bacillaceae isolates and their secondary metabolite potential.</title>
        <authorList>
            <person name="Song L."/>
            <person name="Nielsen L.J."/>
            <person name="Mohite O."/>
            <person name="Xu X."/>
            <person name="Weber T."/>
            <person name="Kovacs A.T."/>
        </authorList>
    </citation>
    <scope>NUCLEOTIDE SEQUENCE</scope>
    <source>
        <strain evidence="2">G1S1</strain>
    </source>
</reference>
<evidence type="ECO:0000313" key="2">
    <source>
        <dbReference type="EMBL" id="MDM5282491.1"/>
    </source>
</evidence>
<protein>
    <submittedName>
        <fullName evidence="2">Uncharacterized protein</fullName>
    </submittedName>
</protein>
<evidence type="ECO:0000313" key="3">
    <source>
        <dbReference type="Proteomes" id="UP001238973"/>
    </source>
</evidence>
<dbReference type="Proteomes" id="UP001238973">
    <property type="component" value="Unassembled WGS sequence"/>
</dbReference>
<gene>
    <name evidence="2" type="ORF">QUF85_04080</name>
</gene>
<feature type="compositionally biased region" description="Low complexity" evidence="1">
    <location>
        <begin position="78"/>
        <end position="87"/>
    </location>
</feature>
<dbReference type="EMBL" id="JAUCFI010000003">
    <property type="protein sequence ID" value="MDM5282491.1"/>
    <property type="molecule type" value="Genomic_DNA"/>
</dbReference>
<evidence type="ECO:0000256" key="1">
    <source>
        <dbReference type="SAM" id="MobiDB-lite"/>
    </source>
</evidence>
<dbReference type="AlphaFoldDB" id="A0AAJ1QJE4"/>
<feature type="region of interest" description="Disordered" evidence="1">
    <location>
        <begin position="67"/>
        <end position="87"/>
    </location>
</feature>
<dbReference type="RefSeq" id="WP_289348720.1">
    <property type="nucleotide sequence ID" value="NZ_JAUCFI010000003.1"/>
</dbReference>
<proteinExistence type="predicted"/>
<accession>A0AAJ1QJE4</accession>